<reference evidence="9 10" key="1">
    <citation type="journal article" date="2020" name="Int. J. Syst. Evol. Microbiol.">
        <title>Ureaplasma miroungigenitalium sp. nov. isolated from northern elephant seals (Mirounga angustirostris) and Ureaplasma zalophigenitalium sp. nov. isolated from California sea lions (Zalophus californianus).</title>
        <authorList>
            <person name="Volokhov D.V."/>
            <person name="Gulland F.M."/>
            <person name="Gao Y."/>
            <person name="Chizhikov V.E."/>
        </authorList>
    </citation>
    <scope>NUCLEOTIDE SEQUENCE [LARGE SCALE GENOMIC DNA]</scope>
    <source>
        <strain evidence="9 10">CSL7644-GEN</strain>
    </source>
</reference>
<evidence type="ECO:0000259" key="7">
    <source>
        <dbReference type="Pfam" id="PF00107"/>
    </source>
</evidence>
<dbReference type="Gene3D" id="3.40.50.720">
    <property type="entry name" value="NAD(P)-binding Rossmann-like Domain"/>
    <property type="match status" value="1"/>
</dbReference>
<sequence>MKNRALVYLGNEKIELKDMPMPIIKKPTDVIIKMIKTTICGTDLGIIKNKNPEVRTPRILGHEGIGVVYAIGSEVKNFKPNDKVIISCISKCQTCSMCAQELYSHCQEVEGGWKLGYMIDGTQAQFVRIPFADNSLHLINDETDLDLSVMLSDALPTGHEIGVLYGEVKKGDDVIIIGAGPIGLSALITAQQYEPKSITVLDLDENRLQIAKKMGATHALLVDDKLTDHLENTIGSTDADVVIEAVGIPHTWALAEKIVRVGGRIAIVGVHGKPVEFNLQDLWIKNIKISTGLVNTNTTNELYAKLPKIQKQVSQLITHSFNFADICEAYQAFKDAKNSKAIKIIINF</sequence>
<protein>
    <submittedName>
        <fullName evidence="9">Alcohol dehydrogenase catalytic domain-containing protein</fullName>
    </submittedName>
</protein>
<keyword evidence="10" id="KW-1185">Reference proteome</keyword>
<comment type="caution">
    <text evidence="9">The sequence shown here is derived from an EMBL/GenBank/DDBJ whole genome shotgun (WGS) entry which is preliminary data.</text>
</comment>
<keyword evidence="3 6" id="KW-0479">Metal-binding</keyword>
<comment type="similarity">
    <text evidence="2 6">Belongs to the zinc-containing alcohol dehydrogenase family.</text>
</comment>
<dbReference type="InterPro" id="IPR002328">
    <property type="entry name" value="ADH_Zn_CS"/>
</dbReference>
<keyword evidence="4 6" id="KW-0862">Zinc</keyword>
<dbReference type="InterPro" id="IPR013149">
    <property type="entry name" value="ADH-like_C"/>
</dbReference>
<name>A0ABT3BNH8_9BACT</name>
<feature type="domain" description="Alcohol dehydrogenase-like N-terminal" evidence="8">
    <location>
        <begin position="26"/>
        <end position="131"/>
    </location>
</feature>
<evidence type="ECO:0000313" key="10">
    <source>
        <dbReference type="Proteomes" id="UP001207252"/>
    </source>
</evidence>
<dbReference type="InterPro" id="IPR036291">
    <property type="entry name" value="NAD(P)-bd_dom_sf"/>
</dbReference>
<dbReference type="SUPFAM" id="SSF50129">
    <property type="entry name" value="GroES-like"/>
    <property type="match status" value="1"/>
</dbReference>
<dbReference type="InterPro" id="IPR011032">
    <property type="entry name" value="GroES-like_sf"/>
</dbReference>
<evidence type="ECO:0000256" key="5">
    <source>
        <dbReference type="ARBA" id="ARBA00023002"/>
    </source>
</evidence>
<organism evidence="9 10">
    <name type="scientific">Ureaplasma zalophigenitalium</name>
    <dbReference type="NCBI Taxonomy" id="907723"/>
    <lineage>
        <taxon>Bacteria</taxon>
        <taxon>Bacillati</taxon>
        <taxon>Mycoplasmatota</taxon>
        <taxon>Mycoplasmoidales</taxon>
        <taxon>Mycoplasmoidaceae</taxon>
        <taxon>Ureaplasma</taxon>
    </lineage>
</organism>
<keyword evidence="5" id="KW-0560">Oxidoreductase</keyword>
<evidence type="ECO:0000256" key="6">
    <source>
        <dbReference type="RuleBase" id="RU361277"/>
    </source>
</evidence>
<evidence type="ECO:0000256" key="1">
    <source>
        <dbReference type="ARBA" id="ARBA00001947"/>
    </source>
</evidence>
<evidence type="ECO:0000313" key="9">
    <source>
        <dbReference type="EMBL" id="MCV3753799.1"/>
    </source>
</evidence>
<dbReference type="Pfam" id="PF08240">
    <property type="entry name" value="ADH_N"/>
    <property type="match status" value="1"/>
</dbReference>
<dbReference type="Gene3D" id="3.90.180.10">
    <property type="entry name" value="Medium-chain alcohol dehydrogenases, catalytic domain"/>
    <property type="match status" value="1"/>
</dbReference>
<dbReference type="EMBL" id="JAOXHJ010000001">
    <property type="protein sequence ID" value="MCV3753799.1"/>
    <property type="molecule type" value="Genomic_DNA"/>
</dbReference>
<dbReference type="PROSITE" id="PS00059">
    <property type="entry name" value="ADH_ZINC"/>
    <property type="match status" value="1"/>
</dbReference>
<dbReference type="RefSeq" id="WP_263817602.1">
    <property type="nucleotide sequence ID" value="NZ_JAOXHJ010000001.1"/>
</dbReference>
<comment type="cofactor">
    <cofactor evidence="1 6">
        <name>Zn(2+)</name>
        <dbReference type="ChEBI" id="CHEBI:29105"/>
    </cofactor>
</comment>
<accession>A0ABT3BNH8</accession>
<dbReference type="Proteomes" id="UP001207252">
    <property type="component" value="Unassembled WGS sequence"/>
</dbReference>
<proteinExistence type="inferred from homology"/>
<evidence type="ECO:0000256" key="3">
    <source>
        <dbReference type="ARBA" id="ARBA00022723"/>
    </source>
</evidence>
<gene>
    <name evidence="9" type="ORF">OF365_00135</name>
</gene>
<dbReference type="PANTHER" id="PTHR42813:SF4">
    <property type="entry name" value="NADP-DEPENDENT ISOPROPANOL DEHYDROGENASE"/>
    <property type="match status" value="1"/>
</dbReference>
<dbReference type="PANTHER" id="PTHR42813">
    <property type="entry name" value="ZINC-TYPE ALCOHOL DEHYDROGENASE-LIKE"/>
    <property type="match status" value="1"/>
</dbReference>
<evidence type="ECO:0000259" key="8">
    <source>
        <dbReference type="Pfam" id="PF08240"/>
    </source>
</evidence>
<evidence type="ECO:0000256" key="2">
    <source>
        <dbReference type="ARBA" id="ARBA00008072"/>
    </source>
</evidence>
<feature type="domain" description="Alcohol dehydrogenase-like C-terminal" evidence="7">
    <location>
        <begin position="181"/>
        <end position="301"/>
    </location>
</feature>
<dbReference type="InterPro" id="IPR013154">
    <property type="entry name" value="ADH-like_N"/>
</dbReference>
<dbReference type="Pfam" id="PF00107">
    <property type="entry name" value="ADH_zinc_N"/>
    <property type="match status" value="1"/>
</dbReference>
<evidence type="ECO:0000256" key="4">
    <source>
        <dbReference type="ARBA" id="ARBA00022833"/>
    </source>
</evidence>
<dbReference type="SUPFAM" id="SSF51735">
    <property type="entry name" value="NAD(P)-binding Rossmann-fold domains"/>
    <property type="match status" value="1"/>
</dbReference>